<dbReference type="GeneID" id="54480447"/>
<accession>A0A6A6WKS3</accession>
<reference evidence="1" key="1">
    <citation type="journal article" date="2020" name="Stud. Mycol.">
        <title>101 Dothideomycetes genomes: a test case for predicting lifestyles and emergence of pathogens.</title>
        <authorList>
            <person name="Haridas S."/>
            <person name="Albert R."/>
            <person name="Binder M."/>
            <person name="Bloem J."/>
            <person name="Labutti K."/>
            <person name="Salamov A."/>
            <person name="Andreopoulos B."/>
            <person name="Baker S."/>
            <person name="Barry K."/>
            <person name="Bills G."/>
            <person name="Bluhm B."/>
            <person name="Cannon C."/>
            <person name="Castanera R."/>
            <person name="Culley D."/>
            <person name="Daum C."/>
            <person name="Ezra D."/>
            <person name="Gonzalez J."/>
            <person name="Henrissat B."/>
            <person name="Kuo A."/>
            <person name="Liang C."/>
            <person name="Lipzen A."/>
            <person name="Lutzoni F."/>
            <person name="Magnuson J."/>
            <person name="Mondo S."/>
            <person name="Nolan M."/>
            <person name="Ohm R."/>
            <person name="Pangilinan J."/>
            <person name="Park H.-J."/>
            <person name="Ramirez L."/>
            <person name="Alfaro M."/>
            <person name="Sun H."/>
            <person name="Tritt A."/>
            <person name="Yoshinaga Y."/>
            <person name="Zwiers L.-H."/>
            <person name="Turgeon B."/>
            <person name="Goodwin S."/>
            <person name="Spatafora J."/>
            <person name="Crous P."/>
            <person name="Grigoriev I."/>
        </authorList>
    </citation>
    <scope>NUCLEOTIDE SEQUENCE</scope>
    <source>
        <strain evidence="1">CBS 121739</strain>
    </source>
</reference>
<gene>
    <name evidence="1" type="ORF">EJ05DRAFT_15965</name>
</gene>
<dbReference type="Proteomes" id="UP000799437">
    <property type="component" value="Unassembled WGS sequence"/>
</dbReference>
<evidence type="ECO:0000313" key="2">
    <source>
        <dbReference type="Proteomes" id="UP000799437"/>
    </source>
</evidence>
<dbReference type="EMBL" id="ML996565">
    <property type="protein sequence ID" value="KAF2762804.1"/>
    <property type="molecule type" value="Genomic_DNA"/>
</dbReference>
<organism evidence="1 2">
    <name type="scientific">Pseudovirgaria hyperparasitica</name>
    <dbReference type="NCBI Taxonomy" id="470096"/>
    <lineage>
        <taxon>Eukaryota</taxon>
        <taxon>Fungi</taxon>
        <taxon>Dikarya</taxon>
        <taxon>Ascomycota</taxon>
        <taxon>Pezizomycotina</taxon>
        <taxon>Dothideomycetes</taxon>
        <taxon>Dothideomycetes incertae sedis</taxon>
        <taxon>Acrospermales</taxon>
        <taxon>Acrospermaceae</taxon>
        <taxon>Pseudovirgaria</taxon>
    </lineage>
</organism>
<sequence length="115" mass="12890">MPLNYSYMQERGQQPCIHDGSWRTSYPCLSLSLSLSLSSFPQFTTPHVRDFIVFSFFSALPTTAMDPLLSTLPSPTSTKPRRSFASLHLQSPFLFLFTPLLTRPPLLPTPPPTST</sequence>
<dbReference type="AlphaFoldDB" id="A0A6A6WKS3"/>
<dbReference type="RefSeq" id="XP_033605255.1">
    <property type="nucleotide sequence ID" value="XM_033739393.1"/>
</dbReference>
<keyword evidence="2" id="KW-1185">Reference proteome</keyword>
<evidence type="ECO:0000313" key="1">
    <source>
        <dbReference type="EMBL" id="KAF2762804.1"/>
    </source>
</evidence>
<proteinExistence type="predicted"/>
<protein>
    <submittedName>
        <fullName evidence="1">Uncharacterized protein</fullName>
    </submittedName>
</protein>
<name>A0A6A6WKS3_9PEZI</name>